<name>A0A178MWI9_9PROT</name>
<dbReference type="GO" id="GO:0000271">
    <property type="term" value="P:polysaccharide biosynthetic process"/>
    <property type="evidence" value="ECO:0007669"/>
    <property type="project" value="TreeGrafter"/>
</dbReference>
<dbReference type="EMBL" id="LWQU01000104">
    <property type="protein sequence ID" value="OAN54999.1"/>
    <property type="molecule type" value="Genomic_DNA"/>
</dbReference>
<comment type="caution">
    <text evidence="4">The sequence shown here is derived from an EMBL/GenBank/DDBJ whole genome shotgun (WGS) entry which is preliminary data.</text>
</comment>
<dbReference type="CDD" id="cd00616">
    <property type="entry name" value="AHBA_syn"/>
    <property type="match status" value="1"/>
</dbReference>
<proteinExistence type="inferred from homology"/>
<dbReference type="PANTHER" id="PTHR30244">
    <property type="entry name" value="TRANSAMINASE"/>
    <property type="match status" value="1"/>
</dbReference>
<dbReference type="SUPFAM" id="SSF53383">
    <property type="entry name" value="PLP-dependent transferases"/>
    <property type="match status" value="1"/>
</dbReference>
<reference evidence="4 5" key="1">
    <citation type="submission" date="2016-04" db="EMBL/GenBank/DDBJ databases">
        <title>Draft genome sequence of freshwater magnetotactic bacteria Magnetospirillum marisnigri SP-1 and Magnetospirillum moscoviense BB-1.</title>
        <authorList>
            <person name="Koziaeva V."/>
            <person name="Dziuba M.V."/>
            <person name="Ivanov T.M."/>
            <person name="Kuznetsov B."/>
            <person name="Grouzdev D.S."/>
        </authorList>
    </citation>
    <scope>NUCLEOTIDE SEQUENCE [LARGE SCALE GENOMIC DNA]</scope>
    <source>
        <strain evidence="4 5">BB-1</strain>
    </source>
</reference>
<accession>A0A178MWI9</accession>
<dbReference type="GO" id="GO:0008483">
    <property type="term" value="F:transaminase activity"/>
    <property type="evidence" value="ECO:0007669"/>
    <property type="project" value="TreeGrafter"/>
</dbReference>
<dbReference type="InterPro" id="IPR015424">
    <property type="entry name" value="PyrdxlP-dep_Trfase"/>
</dbReference>
<dbReference type="Gene3D" id="3.90.1150.10">
    <property type="entry name" value="Aspartate Aminotransferase, domain 1"/>
    <property type="match status" value="1"/>
</dbReference>
<feature type="active site" description="Proton acceptor" evidence="1">
    <location>
        <position position="198"/>
    </location>
</feature>
<dbReference type="PANTHER" id="PTHR30244:SF30">
    <property type="entry name" value="BLR5990 PROTEIN"/>
    <property type="match status" value="1"/>
</dbReference>
<gene>
    <name evidence="4" type="ORF">A6A05_00110</name>
</gene>
<protein>
    <submittedName>
        <fullName evidence="4">Pyridoxal-5'-phosphate-dependent protein</fullName>
    </submittedName>
</protein>
<evidence type="ECO:0000313" key="4">
    <source>
        <dbReference type="EMBL" id="OAN54999.1"/>
    </source>
</evidence>
<evidence type="ECO:0000256" key="1">
    <source>
        <dbReference type="PIRSR" id="PIRSR000390-1"/>
    </source>
</evidence>
<comment type="similarity">
    <text evidence="3">Belongs to the DegT/DnrJ/EryC1 family.</text>
</comment>
<dbReference type="InterPro" id="IPR000653">
    <property type="entry name" value="DegT/StrS_aminotransferase"/>
</dbReference>
<dbReference type="InterPro" id="IPR015421">
    <property type="entry name" value="PyrdxlP-dep_Trfase_major"/>
</dbReference>
<dbReference type="AlphaFoldDB" id="A0A178MWI9"/>
<dbReference type="GO" id="GO:0030170">
    <property type="term" value="F:pyridoxal phosphate binding"/>
    <property type="evidence" value="ECO:0007669"/>
    <property type="project" value="TreeGrafter"/>
</dbReference>
<evidence type="ECO:0000313" key="5">
    <source>
        <dbReference type="Proteomes" id="UP000078543"/>
    </source>
</evidence>
<keyword evidence="2 3" id="KW-0663">Pyridoxal phosphate</keyword>
<dbReference type="PIRSF" id="PIRSF000390">
    <property type="entry name" value="PLP_StrS"/>
    <property type="match status" value="1"/>
</dbReference>
<feature type="modified residue" description="N6-(pyridoxal phosphate)lysine" evidence="2">
    <location>
        <position position="198"/>
    </location>
</feature>
<sequence length="377" mass="39365">MIPLCVPNLGGNEAAYLQECITSTFVSSVGPFVDRLASLTAEAAGAAHAVPTSSGTTGLQLALVAAGVGLGDLVVLPSFTFIASANAISHCGARPWLMDVDAGSWTLDPVLLRRMLETQAERRGGALRHKATGARVAAIMPVYTLGQPADMDAIGAIARDFGLPVVADAAAALGARYKGRPVGAMGADLSVFSFNGNKTVTSGGGGAVLGNDPVQMALVAHLSTTARVGPAYDHDRVGFNFRMTNIQAAVGVAQLERADALVAAKRRISATYDQAFAGLAGVGRFPVPEWAESACWFSGLVLSSSVADLCQKLKIQGIEARPFWKPIHRQEPYRVAPATDMAVADGVWDRVVTLPCSTHLTDAEQSRVIDAVREALS</sequence>
<evidence type="ECO:0000256" key="2">
    <source>
        <dbReference type="PIRSR" id="PIRSR000390-2"/>
    </source>
</evidence>
<keyword evidence="5" id="KW-1185">Reference proteome</keyword>
<dbReference type="RefSeq" id="WP_068498013.1">
    <property type="nucleotide sequence ID" value="NZ_LWQU01000104.1"/>
</dbReference>
<dbReference type="Pfam" id="PF01041">
    <property type="entry name" value="DegT_DnrJ_EryC1"/>
    <property type="match status" value="1"/>
</dbReference>
<organism evidence="4 5">
    <name type="scientific">Magnetospirillum moscoviense</name>
    <dbReference type="NCBI Taxonomy" id="1437059"/>
    <lineage>
        <taxon>Bacteria</taxon>
        <taxon>Pseudomonadati</taxon>
        <taxon>Pseudomonadota</taxon>
        <taxon>Alphaproteobacteria</taxon>
        <taxon>Rhodospirillales</taxon>
        <taxon>Rhodospirillaceae</taxon>
        <taxon>Magnetospirillum</taxon>
    </lineage>
</organism>
<dbReference type="InterPro" id="IPR015422">
    <property type="entry name" value="PyrdxlP-dep_Trfase_small"/>
</dbReference>
<dbReference type="Gene3D" id="3.40.640.10">
    <property type="entry name" value="Type I PLP-dependent aspartate aminotransferase-like (Major domain)"/>
    <property type="match status" value="1"/>
</dbReference>
<dbReference type="STRING" id="1437059.A6A05_00110"/>
<dbReference type="OrthoDB" id="7260855at2"/>
<evidence type="ECO:0000256" key="3">
    <source>
        <dbReference type="RuleBase" id="RU004508"/>
    </source>
</evidence>
<dbReference type="Proteomes" id="UP000078543">
    <property type="component" value="Unassembled WGS sequence"/>
</dbReference>